<evidence type="ECO:0000256" key="1">
    <source>
        <dbReference type="SAM" id="Phobius"/>
    </source>
</evidence>
<keyword evidence="1" id="KW-0812">Transmembrane</keyword>
<dbReference type="EMBL" id="KY684083">
    <property type="protein sequence ID" value="ARF08343.1"/>
    <property type="molecule type" value="Genomic_DNA"/>
</dbReference>
<sequence length="268" mass="31071">MKNKLFCLIFALFLFLLLIFTGFLIFNIINSSNSFLTTKVTILEKNQTVIKEIWDNFNYTGATAKCNNHWERVKCNHEIEGYTCYKFNIVTNGKLEVQCSNSNNTIVSSETIGWKKNDVDMSYYNGYQSNTLTIEISLLRNNVNDSELRALFSYDTLANQSCNNFMMGDSWKENQSVNYYRINQTEFLSGSELCSRSNKLLERHTSYEPIYSDMIHTNIFNLVILILWLICLTSIFLLLAGGLVYRNFCVVKKKEEQQPVEDINNVTI</sequence>
<keyword evidence="1" id="KW-0472">Membrane</keyword>
<evidence type="ECO:0000313" key="2">
    <source>
        <dbReference type="EMBL" id="ARF08343.1"/>
    </source>
</evidence>
<keyword evidence="1" id="KW-1133">Transmembrane helix</keyword>
<accession>A0A1V0S9G9</accession>
<proteinExistence type="predicted"/>
<protein>
    <submittedName>
        <fullName evidence="2">Uncharacterized protein</fullName>
    </submittedName>
</protein>
<feature type="transmembrane region" description="Helical" evidence="1">
    <location>
        <begin position="219"/>
        <end position="245"/>
    </location>
</feature>
<organism evidence="2">
    <name type="scientific">Catovirus CTV1</name>
    <dbReference type="NCBI Taxonomy" id="1977631"/>
    <lineage>
        <taxon>Viruses</taxon>
        <taxon>Varidnaviria</taxon>
        <taxon>Bamfordvirae</taxon>
        <taxon>Nucleocytoviricota</taxon>
        <taxon>Megaviricetes</taxon>
        <taxon>Imitervirales</taxon>
        <taxon>Mimiviridae</taxon>
        <taxon>Klosneuvirinae</taxon>
        <taxon>Catovirus</taxon>
    </lineage>
</organism>
<gene>
    <name evidence="2" type="ORF">Catovirus_1_393</name>
</gene>
<name>A0A1V0S9G9_9VIRU</name>
<reference evidence="2" key="1">
    <citation type="journal article" date="2017" name="Science">
        <title>Giant viruses with an expanded complement of translation system components.</title>
        <authorList>
            <person name="Schulz F."/>
            <person name="Yutin N."/>
            <person name="Ivanova N.N."/>
            <person name="Ortega D.R."/>
            <person name="Lee T.K."/>
            <person name="Vierheilig J."/>
            <person name="Daims H."/>
            <person name="Horn M."/>
            <person name="Wagner M."/>
            <person name="Jensen G.J."/>
            <person name="Kyrpides N.C."/>
            <person name="Koonin E.V."/>
            <person name="Woyke T."/>
        </authorList>
    </citation>
    <scope>NUCLEOTIDE SEQUENCE</scope>
    <source>
        <strain evidence="2">CTV1</strain>
    </source>
</reference>